<dbReference type="EMBL" id="JBJKFK010000084">
    <property type="protein sequence ID" value="KAL3319989.1"/>
    <property type="molecule type" value="Genomic_DNA"/>
</dbReference>
<evidence type="ECO:0000256" key="3">
    <source>
        <dbReference type="ARBA" id="ARBA00022989"/>
    </source>
</evidence>
<dbReference type="InterPro" id="IPR050927">
    <property type="entry name" value="TRPM"/>
</dbReference>
<accession>A0ABD2QKF5</accession>
<evidence type="ECO:0000259" key="5">
    <source>
        <dbReference type="Pfam" id="PF25508"/>
    </source>
</evidence>
<dbReference type="GO" id="GO:0016020">
    <property type="term" value="C:membrane"/>
    <property type="evidence" value="ECO:0007669"/>
    <property type="project" value="UniProtKB-SubCell"/>
</dbReference>
<sequence>MIKLELFVASFAVYPQCVFIQAGTSTPSEQLNLEQLEITLTLNRADIAREKIFLENKKWKKGQLNDYMYQALMSDRHDFVKLFLEQGFSLEEFLTVYMLEKLYTDQLKHMVENN</sequence>
<comment type="subcellular location">
    <subcellularLocation>
        <location evidence="1">Membrane</location>
        <topology evidence="1">Multi-pass membrane protein</topology>
    </subcellularLocation>
</comment>
<organism evidence="6 7">
    <name type="scientific">Cichlidogyrus casuarinus</name>
    <dbReference type="NCBI Taxonomy" id="1844966"/>
    <lineage>
        <taxon>Eukaryota</taxon>
        <taxon>Metazoa</taxon>
        <taxon>Spiralia</taxon>
        <taxon>Lophotrochozoa</taxon>
        <taxon>Platyhelminthes</taxon>
        <taxon>Monogenea</taxon>
        <taxon>Monopisthocotylea</taxon>
        <taxon>Dactylogyridea</taxon>
        <taxon>Ancyrocephalidae</taxon>
        <taxon>Cichlidogyrus</taxon>
    </lineage>
</organism>
<evidence type="ECO:0000256" key="1">
    <source>
        <dbReference type="ARBA" id="ARBA00004141"/>
    </source>
</evidence>
<comment type="caution">
    <text evidence="6">The sequence shown here is derived from an EMBL/GenBank/DDBJ whole genome shotgun (WGS) entry which is preliminary data.</text>
</comment>
<dbReference type="PANTHER" id="PTHR13800">
    <property type="entry name" value="TRANSIENT RECEPTOR POTENTIAL CATION CHANNEL, SUBFAMILY M, MEMBER 6"/>
    <property type="match status" value="1"/>
</dbReference>
<dbReference type="InterPro" id="IPR057366">
    <property type="entry name" value="TRPM-like"/>
</dbReference>
<evidence type="ECO:0000313" key="6">
    <source>
        <dbReference type="EMBL" id="KAL3319989.1"/>
    </source>
</evidence>
<proteinExistence type="predicted"/>
<evidence type="ECO:0000313" key="7">
    <source>
        <dbReference type="Proteomes" id="UP001626550"/>
    </source>
</evidence>
<dbReference type="AlphaFoldDB" id="A0ABD2QKF5"/>
<feature type="domain" description="TRPM-like" evidence="5">
    <location>
        <begin position="51"/>
        <end position="106"/>
    </location>
</feature>
<dbReference type="Pfam" id="PF25508">
    <property type="entry name" value="TRPM2"/>
    <property type="match status" value="1"/>
</dbReference>
<keyword evidence="4" id="KW-0472">Membrane</keyword>
<evidence type="ECO:0000256" key="2">
    <source>
        <dbReference type="ARBA" id="ARBA00022692"/>
    </source>
</evidence>
<keyword evidence="2" id="KW-0812">Transmembrane</keyword>
<keyword evidence="7" id="KW-1185">Reference proteome</keyword>
<keyword evidence="3" id="KW-1133">Transmembrane helix</keyword>
<gene>
    <name evidence="6" type="primary">TRPM2_3</name>
    <name evidence="6" type="ORF">Ciccas_001316</name>
</gene>
<dbReference type="PANTHER" id="PTHR13800:SF12">
    <property type="entry name" value="TRANSIENT RECEPTOR POTENTIAL CATION CHANNEL SUBFAMILY M MEMBER-LIKE 2"/>
    <property type="match status" value="1"/>
</dbReference>
<name>A0ABD2QKF5_9PLAT</name>
<reference evidence="6 7" key="1">
    <citation type="submission" date="2024-11" db="EMBL/GenBank/DDBJ databases">
        <title>Adaptive evolution of stress response genes in parasites aligns with host niche diversity.</title>
        <authorList>
            <person name="Hahn C."/>
            <person name="Resl P."/>
        </authorList>
    </citation>
    <scope>NUCLEOTIDE SEQUENCE [LARGE SCALE GENOMIC DNA]</scope>
    <source>
        <strain evidence="6">EGGRZ-B1_66</strain>
        <tissue evidence="6">Body</tissue>
    </source>
</reference>
<keyword evidence="6" id="KW-0675">Receptor</keyword>
<dbReference type="Proteomes" id="UP001626550">
    <property type="component" value="Unassembled WGS sequence"/>
</dbReference>
<protein>
    <submittedName>
        <fullName evidence="6">Transient receptor putative cation channel subfamily M member 2</fullName>
    </submittedName>
</protein>
<evidence type="ECO:0000256" key="4">
    <source>
        <dbReference type="ARBA" id="ARBA00023136"/>
    </source>
</evidence>